<protein>
    <submittedName>
        <fullName evidence="1">Uncharacterized protein</fullName>
    </submittedName>
</protein>
<gene>
    <name evidence="1" type="ORF">GC093_20575</name>
</gene>
<evidence type="ECO:0000313" key="2">
    <source>
        <dbReference type="Proteomes" id="UP000641588"/>
    </source>
</evidence>
<dbReference type="RefSeq" id="WP_171653822.1">
    <property type="nucleotide sequence ID" value="NZ_WHOD01000071.1"/>
</dbReference>
<comment type="caution">
    <text evidence="1">The sequence shown here is derived from an EMBL/GenBank/DDBJ whole genome shotgun (WGS) entry which is preliminary data.</text>
</comment>
<dbReference type="EMBL" id="WHOD01000071">
    <property type="protein sequence ID" value="NOU95606.1"/>
    <property type="molecule type" value="Genomic_DNA"/>
</dbReference>
<name>A0A972GRN2_9BACL</name>
<dbReference type="AlphaFoldDB" id="A0A972GRN2"/>
<sequence length="107" mass="12448">MTLSKKGSRKIIVNDEEFRWIISPSKDFISLIAEHGHEKGRRIEVYIKSDINRLWVEFPHIDDQNLKVITPKDTSFIISEAIKQGWNPKEKGKPMVFDLNGDSLVKR</sequence>
<evidence type="ECO:0000313" key="1">
    <source>
        <dbReference type="EMBL" id="NOU95606.1"/>
    </source>
</evidence>
<keyword evidence="2" id="KW-1185">Reference proteome</keyword>
<organism evidence="1 2">
    <name type="scientific">Paenibacillus foliorum</name>
    <dbReference type="NCBI Taxonomy" id="2654974"/>
    <lineage>
        <taxon>Bacteria</taxon>
        <taxon>Bacillati</taxon>
        <taxon>Bacillota</taxon>
        <taxon>Bacilli</taxon>
        <taxon>Bacillales</taxon>
        <taxon>Paenibacillaceae</taxon>
        <taxon>Paenibacillus</taxon>
    </lineage>
</organism>
<reference evidence="1" key="1">
    <citation type="submission" date="2019-10" db="EMBL/GenBank/DDBJ databases">
        <title>Description of Paenibacillus glebae sp. nov.</title>
        <authorList>
            <person name="Carlier A."/>
            <person name="Qi S."/>
        </authorList>
    </citation>
    <scope>NUCLEOTIDE SEQUENCE</scope>
    <source>
        <strain evidence="1">LMG 31456</strain>
    </source>
</reference>
<accession>A0A972GRN2</accession>
<proteinExistence type="predicted"/>
<dbReference type="Proteomes" id="UP000641588">
    <property type="component" value="Unassembled WGS sequence"/>
</dbReference>